<keyword evidence="2" id="KW-1133">Transmembrane helix</keyword>
<dbReference type="EMBL" id="CP114413">
    <property type="protein sequence ID" value="WAZ19147.1"/>
    <property type="molecule type" value="Genomic_DNA"/>
</dbReference>
<feature type="region of interest" description="Disordered" evidence="1">
    <location>
        <begin position="19"/>
        <end position="42"/>
    </location>
</feature>
<dbReference type="Proteomes" id="UP001164439">
    <property type="component" value="Chromosome"/>
</dbReference>
<keyword evidence="4" id="KW-1185">Reference proteome</keyword>
<organism evidence="3 4">
    <name type="scientific">Streptomyces cinnabarinus</name>
    <dbReference type="NCBI Taxonomy" id="67287"/>
    <lineage>
        <taxon>Bacteria</taxon>
        <taxon>Bacillati</taxon>
        <taxon>Actinomycetota</taxon>
        <taxon>Actinomycetes</taxon>
        <taxon>Kitasatosporales</taxon>
        <taxon>Streptomycetaceae</taxon>
        <taxon>Streptomyces</taxon>
    </lineage>
</organism>
<name>A0ABY7K7L1_9ACTN</name>
<evidence type="ECO:0000313" key="3">
    <source>
        <dbReference type="EMBL" id="WAZ19147.1"/>
    </source>
</evidence>
<evidence type="ECO:0000313" key="4">
    <source>
        <dbReference type="Proteomes" id="UP001164439"/>
    </source>
</evidence>
<sequence>MTLILCTVLHGVSEETHAAVSEPAGISATAGVDHPHGPHAPHEVEDCAAEAIVRTAAQPGEDVPLGATAVVVLLAVSLALGHPLPRREGRRRRGSRNGRVALVRTSRWRI</sequence>
<feature type="transmembrane region" description="Helical" evidence="2">
    <location>
        <begin position="63"/>
        <end position="84"/>
    </location>
</feature>
<dbReference type="RefSeq" id="WP_269656830.1">
    <property type="nucleotide sequence ID" value="NZ_CP114413.1"/>
</dbReference>
<evidence type="ECO:0000256" key="2">
    <source>
        <dbReference type="SAM" id="Phobius"/>
    </source>
</evidence>
<proteinExistence type="predicted"/>
<accession>A0ABY7K7L1</accession>
<gene>
    <name evidence="3" type="ORF">STRCI_000179</name>
</gene>
<protein>
    <submittedName>
        <fullName evidence="3">Uncharacterized protein</fullName>
    </submittedName>
</protein>
<feature type="compositionally biased region" description="Basic and acidic residues" evidence="1">
    <location>
        <begin position="33"/>
        <end position="42"/>
    </location>
</feature>
<keyword evidence="2" id="KW-0812">Transmembrane</keyword>
<keyword evidence="2" id="KW-0472">Membrane</keyword>
<evidence type="ECO:0000256" key="1">
    <source>
        <dbReference type="SAM" id="MobiDB-lite"/>
    </source>
</evidence>
<reference evidence="3" key="1">
    <citation type="submission" date="2022-12" db="EMBL/GenBank/DDBJ databases">
        <authorList>
            <person name="Ruckert C."/>
            <person name="Busche T."/>
            <person name="Kalinowski J."/>
            <person name="Wittmann C."/>
        </authorList>
    </citation>
    <scope>NUCLEOTIDE SEQUENCE</scope>
    <source>
        <strain evidence="3">DSM 40467</strain>
    </source>
</reference>